<evidence type="ECO:0000256" key="4">
    <source>
        <dbReference type="ARBA" id="ARBA00010956"/>
    </source>
</evidence>
<dbReference type="PANTHER" id="PTHR21345">
    <property type="entry name" value="SPIRE"/>
    <property type="match status" value="1"/>
</dbReference>
<evidence type="ECO:0000256" key="10">
    <source>
        <dbReference type="ARBA" id="ARBA00023136"/>
    </source>
</evidence>
<dbReference type="GO" id="GO:0030659">
    <property type="term" value="C:cytoplasmic vesicle membrane"/>
    <property type="evidence" value="ECO:0007669"/>
    <property type="project" value="UniProtKB-SubCell"/>
</dbReference>
<keyword evidence="13" id="KW-0968">Cytoplasmic vesicle</keyword>
<keyword evidence="7" id="KW-0963">Cytoplasm</keyword>
<evidence type="ECO:0000313" key="18">
    <source>
        <dbReference type="Proteomes" id="UP001566132"/>
    </source>
</evidence>
<dbReference type="GO" id="GO:0005856">
    <property type="term" value="C:cytoskeleton"/>
    <property type="evidence" value="ECO:0007669"/>
    <property type="project" value="UniProtKB-SubCell"/>
</dbReference>
<accession>A0ABD1EKC1</accession>
<comment type="subcellular location">
    <subcellularLocation>
        <location evidence="3">Cell membrane</location>
        <topology evidence="3">Peripheral membrane protein</topology>
        <orientation evidence="3">Cytoplasmic side</orientation>
    </subcellularLocation>
    <subcellularLocation>
        <location evidence="2">Cytoplasm</location>
        <location evidence="2">Cytoskeleton</location>
    </subcellularLocation>
    <subcellularLocation>
        <location evidence="1">Cytoplasmic vesicle membrane</location>
        <topology evidence="1">Peripheral membrane protein</topology>
        <orientation evidence="1">Cytoplasmic side</orientation>
    </subcellularLocation>
</comment>
<keyword evidence="18" id="KW-1185">Reference proteome</keyword>
<feature type="compositionally biased region" description="Acidic residues" evidence="14">
    <location>
        <begin position="381"/>
        <end position="391"/>
    </location>
</feature>
<gene>
    <name evidence="17" type="ORF">ABEB36_007991</name>
</gene>
<feature type="domain" description="WH2" evidence="15">
    <location>
        <begin position="334"/>
        <end position="351"/>
    </location>
</feature>
<name>A0ABD1EKC1_HYPHA</name>
<evidence type="ECO:0000256" key="13">
    <source>
        <dbReference type="ARBA" id="ARBA00023329"/>
    </source>
</evidence>
<evidence type="ECO:0000259" key="16">
    <source>
        <dbReference type="PROSITE" id="PS51377"/>
    </source>
</evidence>
<reference evidence="17 18" key="1">
    <citation type="submission" date="2024-05" db="EMBL/GenBank/DDBJ databases">
        <title>Genetic variation in Jamaican populations of the coffee berry borer (Hypothenemus hampei).</title>
        <authorList>
            <person name="Errbii M."/>
            <person name="Myrie A."/>
        </authorList>
    </citation>
    <scope>NUCLEOTIDE SEQUENCE [LARGE SCALE GENOMIC DNA]</scope>
    <source>
        <strain evidence="17">JA-Hopewell-2020-01-JO</strain>
        <tissue evidence="17">Whole body</tissue>
    </source>
</reference>
<comment type="caution">
    <text evidence="17">The sequence shown here is derived from an EMBL/GenBank/DDBJ whole genome shotgun (WGS) entry which is preliminary data.</text>
</comment>
<dbReference type="PANTHER" id="PTHR21345:SF3">
    <property type="entry name" value="PROTEIN SPIRE"/>
    <property type="match status" value="1"/>
</dbReference>
<keyword evidence="6" id="KW-1003">Cell membrane</keyword>
<keyword evidence="5" id="KW-0813">Transport</keyword>
<evidence type="ECO:0000313" key="17">
    <source>
        <dbReference type="EMBL" id="KAL1496946.1"/>
    </source>
</evidence>
<evidence type="ECO:0000256" key="8">
    <source>
        <dbReference type="ARBA" id="ARBA00022737"/>
    </source>
</evidence>
<dbReference type="GO" id="GO:0007015">
    <property type="term" value="P:actin filament organization"/>
    <property type="evidence" value="ECO:0007669"/>
    <property type="project" value="UniProtKB-ARBA"/>
</dbReference>
<dbReference type="Proteomes" id="UP001566132">
    <property type="component" value="Unassembled WGS sequence"/>
</dbReference>
<evidence type="ECO:0000256" key="5">
    <source>
        <dbReference type="ARBA" id="ARBA00022448"/>
    </source>
</evidence>
<keyword evidence="12" id="KW-0206">Cytoskeleton</keyword>
<dbReference type="InterPro" id="IPR013083">
    <property type="entry name" value="Znf_RING/FYVE/PHD"/>
</dbReference>
<dbReference type="InterPro" id="IPR003124">
    <property type="entry name" value="WH2_dom"/>
</dbReference>
<evidence type="ECO:0008006" key="19">
    <source>
        <dbReference type="Google" id="ProtNLM"/>
    </source>
</evidence>
<keyword evidence="11" id="KW-0009">Actin-binding</keyword>
<evidence type="ECO:0000256" key="2">
    <source>
        <dbReference type="ARBA" id="ARBA00004245"/>
    </source>
</evidence>
<dbReference type="CDD" id="cd22065">
    <property type="entry name" value="WH2_Spire_1-2_r1"/>
    <property type="match status" value="1"/>
</dbReference>
<dbReference type="GO" id="GO:0015031">
    <property type="term" value="P:protein transport"/>
    <property type="evidence" value="ECO:0007669"/>
    <property type="project" value="UniProtKB-KW"/>
</dbReference>
<evidence type="ECO:0000256" key="11">
    <source>
        <dbReference type="ARBA" id="ARBA00023203"/>
    </source>
</evidence>
<dbReference type="InterPro" id="IPR011019">
    <property type="entry name" value="KIND_dom"/>
</dbReference>
<proteinExistence type="inferred from homology"/>
<dbReference type="GO" id="GO:0005886">
    <property type="term" value="C:plasma membrane"/>
    <property type="evidence" value="ECO:0007669"/>
    <property type="project" value="UniProtKB-SubCell"/>
</dbReference>
<evidence type="ECO:0000256" key="6">
    <source>
        <dbReference type="ARBA" id="ARBA00022475"/>
    </source>
</evidence>
<evidence type="ECO:0000259" key="15">
    <source>
        <dbReference type="PROSITE" id="PS51082"/>
    </source>
</evidence>
<dbReference type="PROSITE" id="PS51377">
    <property type="entry name" value="KIND"/>
    <property type="match status" value="1"/>
</dbReference>
<evidence type="ECO:0000256" key="1">
    <source>
        <dbReference type="ARBA" id="ARBA00004180"/>
    </source>
</evidence>
<dbReference type="GO" id="GO:0003779">
    <property type="term" value="F:actin binding"/>
    <property type="evidence" value="ECO:0007669"/>
    <property type="project" value="UniProtKB-KW"/>
</dbReference>
<dbReference type="CDD" id="cd22068">
    <property type="entry name" value="WH2_DmSpire_r3-like"/>
    <property type="match status" value="1"/>
</dbReference>
<dbReference type="SUPFAM" id="SSF57903">
    <property type="entry name" value="FYVE/PHD zinc finger"/>
    <property type="match status" value="1"/>
</dbReference>
<dbReference type="Pfam" id="PF16474">
    <property type="entry name" value="KIND"/>
    <property type="match status" value="1"/>
</dbReference>
<feature type="domain" description="KIND" evidence="16">
    <location>
        <begin position="15"/>
        <end position="207"/>
    </location>
</feature>
<organism evidence="17 18">
    <name type="scientific">Hypothenemus hampei</name>
    <name type="common">Coffee berry borer</name>
    <dbReference type="NCBI Taxonomy" id="57062"/>
    <lineage>
        <taxon>Eukaryota</taxon>
        <taxon>Metazoa</taxon>
        <taxon>Ecdysozoa</taxon>
        <taxon>Arthropoda</taxon>
        <taxon>Hexapoda</taxon>
        <taxon>Insecta</taxon>
        <taxon>Pterygota</taxon>
        <taxon>Neoptera</taxon>
        <taxon>Endopterygota</taxon>
        <taxon>Coleoptera</taxon>
        <taxon>Polyphaga</taxon>
        <taxon>Cucujiformia</taxon>
        <taxon>Curculionidae</taxon>
        <taxon>Scolytinae</taxon>
        <taxon>Hypothenemus</taxon>
    </lineage>
</organism>
<evidence type="ECO:0000256" key="12">
    <source>
        <dbReference type="ARBA" id="ARBA00023212"/>
    </source>
</evidence>
<dbReference type="Gene3D" id="3.30.40.10">
    <property type="entry name" value="Zinc/RING finger domain, C3HC4 (zinc finger)"/>
    <property type="match status" value="1"/>
</dbReference>
<dbReference type="AlphaFoldDB" id="A0ABD1EKC1"/>
<comment type="similarity">
    <text evidence="4">Belongs to the spire family.</text>
</comment>
<dbReference type="PROSITE" id="PS51082">
    <property type="entry name" value="WH2"/>
    <property type="match status" value="1"/>
</dbReference>
<dbReference type="EMBL" id="JBDJPC010000006">
    <property type="protein sequence ID" value="KAL1496946.1"/>
    <property type="molecule type" value="Genomic_DNA"/>
</dbReference>
<keyword evidence="8" id="KW-0677">Repeat</keyword>
<sequence>MSQKGKCNVNSDGSVCLSDILDSFNSCIKEEHAWALCYQLAKYFFDLISGQKDHIHNITEVQHVYLRTDGTIHESTSLAKDKPRELIRCEKDIVAGIGIVIYATLDHDFNAGEEVIISNELEQLITDMISDELNGGTSQTHHETDDEGIERDSEEQYEAGNTSKSNKLNLNEVIRRCEAHLGTLTKTQAEAHYKAVVRALVAEAIELSTFLEKVAQGTICLPSSSTSSNLDELKFTDWAKFWVQVMSELRTGVKLKKVNYSKAPIEYELTPYEILMKDIRNCKYNLRKIMVDGNIPNRVSKDAHAIILDFIRSRPPLKKVSDRKLPPQLRTLTPREQLLLSIKKGRKLRPVPLPRASYRYSIEKEPPKPAGRRLLKVDISQFDDDDDDEPSTAETPDSTEPGLWSSEYQSILDGTLDAYDLATQECPLSIRRSTLGVTELPAGCYSVPQSRPGSRQSCNSSESENLPMEPEVARALQNELTNSQTWEDAISLDDRLSLTLSEIVHIRTVLTKAEVEALPTEGRVRHDVESRKVCFLCLKTRFGIFGPWGQRCTLCKRTVCNKCYSKMNIPMEHFSSVPVVLLSPSIMCTPEEEHRDSLTKSFMFNKMTSSSPSGGLSKDSSPEINKSPLGLMESSTISDPGSTHSTPTHNIKFRSTAANVIRTSRAVDRLKGSQMVVCHDCKMMVLEIIKSARVNRSAIRNKTLQSLTLNLSPVF</sequence>
<evidence type="ECO:0000256" key="14">
    <source>
        <dbReference type="SAM" id="MobiDB-lite"/>
    </source>
</evidence>
<evidence type="ECO:0000256" key="7">
    <source>
        <dbReference type="ARBA" id="ARBA00022490"/>
    </source>
</evidence>
<feature type="region of interest" description="Disordered" evidence="14">
    <location>
        <begin position="381"/>
        <end position="404"/>
    </location>
</feature>
<dbReference type="SMART" id="SM00750">
    <property type="entry name" value="KIND"/>
    <property type="match status" value="1"/>
</dbReference>
<keyword evidence="9" id="KW-0653">Protein transport</keyword>
<evidence type="ECO:0000256" key="9">
    <source>
        <dbReference type="ARBA" id="ARBA00022927"/>
    </source>
</evidence>
<keyword evidence="10" id="KW-0472">Membrane</keyword>
<protein>
    <recommendedName>
        <fullName evidence="19">Protein spire</fullName>
    </recommendedName>
</protein>
<dbReference type="Gene3D" id="1.10.510.10">
    <property type="entry name" value="Transferase(Phosphotransferase) domain 1"/>
    <property type="match status" value="1"/>
</dbReference>
<dbReference type="InterPro" id="IPR029901">
    <property type="entry name" value="Spire"/>
</dbReference>
<feature type="region of interest" description="Disordered" evidence="14">
    <location>
        <begin position="132"/>
        <end position="151"/>
    </location>
</feature>
<evidence type="ECO:0000256" key="3">
    <source>
        <dbReference type="ARBA" id="ARBA00004413"/>
    </source>
</evidence>
<dbReference type="InterPro" id="IPR011011">
    <property type="entry name" value="Znf_FYVE_PHD"/>
</dbReference>